<evidence type="ECO:0000313" key="1">
    <source>
        <dbReference type="EMBL" id="QPB08039.1"/>
    </source>
</evidence>
<accession>A0A873WAA6</accession>
<protein>
    <submittedName>
        <fullName evidence="1">Uncharacterized protein</fullName>
    </submittedName>
</protein>
<dbReference type="Gene3D" id="2.30.30.100">
    <property type="match status" value="1"/>
</dbReference>
<dbReference type="Pfam" id="PF20198">
    <property type="entry name" value="DUF6561"/>
    <property type="match status" value="1"/>
</dbReference>
<dbReference type="GeneID" id="77946735"/>
<evidence type="ECO:0000313" key="2">
    <source>
        <dbReference type="Proteomes" id="UP000663144"/>
    </source>
</evidence>
<name>A0A873WAA6_9CAUD</name>
<sequence length="135" mass="15835">MEEELQSSSQTKIFLLRNSGKYYIGQITELDEEPAFFAENVYELTEGYTWGDDQEQAESRIPNEGMMVLSKSEQFTLPPTNKDEHVKESWECEYITLRPFPRYTPQRHVFLTSDQIMTILDPEPKVLDLYNRQSG</sequence>
<dbReference type="KEGG" id="vg:77946735"/>
<dbReference type="InterPro" id="IPR046691">
    <property type="entry name" value="DUF6561"/>
</dbReference>
<proteinExistence type="predicted"/>
<dbReference type="EMBL" id="MW117965">
    <property type="protein sequence ID" value="QPB08039.1"/>
    <property type="molecule type" value="Genomic_DNA"/>
</dbReference>
<reference evidence="1" key="1">
    <citation type="submission" date="2020-10" db="EMBL/GenBank/DDBJ databases">
        <title>The Isolation and Genome Sequence of a Novel Cyanophage S-H38 from the Yellow Sea, China.</title>
        <authorList>
            <person name="Jiang T."/>
        </authorList>
    </citation>
    <scope>NUCLEOTIDE SEQUENCE</scope>
</reference>
<dbReference type="RefSeq" id="YP_010670530.1">
    <property type="nucleotide sequence ID" value="NC_070964.1"/>
</dbReference>
<keyword evidence="2" id="KW-1185">Reference proteome</keyword>
<organism evidence="1 2">
    <name type="scientific">Synechococcus phage S-H38</name>
    <dbReference type="NCBI Taxonomy" id="2783673"/>
    <lineage>
        <taxon>Viruses</taxon>
        <taxon>Duplodnaviria</taxon>
        <taxon>Heunggongvirae</taxon>
        <taxon>Uroviricota</taxon>
        <taxon>Caudoviricetes</taxon>
        <taxon>Pantevenvirales</taxon>
        <taxon>Kyanoviridae</taxon>
        <taxon>Yellowseavirus</taxon>
        <taxon>Yellowseavirus thirtyeight</taxon>
    </lineage>
</organism>
<dbReference type="Proteomes" id="UP000663144">
    <property type="component" value="Segment"/>
</dbReference>